<keyword evidence="2" id="KW-0285">Flavoprotein</keyword>
<gene>
    <name evidence="8" type="primary">tetX_5</name>
    <name evidence="8" type="ORF">DIS24_g11542</name>
</gene>
<evidence type="ECO:0000313" key="9">
    <source>
        <dbReference type="Proteomes" id="UP001175001"/>
    </source>
</evidence>
<evidence type="ECO:0000256" key="1">
    <source>
        <dbReference type="ARBA" id="ARBA00001974"/>
    </source>
</evidence>
<proteinExistence type="predicted"/>
<dbReference type="AlphaFoldDB" id="A0AA39WP12"/>
<dbReference type="Pfam" id="PF01494">
    <property type="entry name" value="FAD_binding_3"/>
    <property type="match status" value="1"/>
</dbReference>
<keyword evidence="3" id="KW-0274">FAD</keyword>
<evidence type="ECO:0000259" key="7">
    <source>
        <dbReference type="Pfam" id="PF01494"/>
    </source>
</evidence>
<name>A0AA39WP12_9PEZI</name>
<accession>A0AA39WP12</accession>
<dbReference type="PRINTS" id="PR00420">
    <property type="entry name" value="RNGMNOXGNASE"/>
</dbReference>
<evidence type="ECO:0000256" key="6">
    <source>
        <dbReference type="SAM" id="Phobius"/>
    </source>
</evidence>
<dbReference type="InterPro" id="IPR036188">
    <property type="entry name" value="FAD/NAD-bd_sf"/>
</dbReference>
<dbReference type="SUPFAM" id="SSF51905">
    <property type="entry name" value="FAD/NAD(P)-binding domain"/>
    <property type="match status" value="1"/>
</dbReference>
<dbReference type="Gene3D" id="3.50.50.60">
    <property type="entry name" value="FAD/NAD(P)-binding domain"/>
    <property type="match status" value="1"/>
</dbReference>
<dbReference type="GO" id="GO:0071949">
    <property type="term" value="F:FAD binding"/>
    <property type="evidence" value="ECO:0007669"/>
    <property type="project" value="InterPro"/>
</dbReference>
<evidence type="ECO:0000256" key="2">
    <source>
        <dbReference type="ARBA" id="ARBA00022630"/>
    </source>
</evidence>
<organism evidence="8 9">
    <name type="scientific">Lasiodiplodia hormozganensis</name>
    <dbReference type="NCBI Taxonomy" id="869390"/>
    <lineage>
        <taxon>Eukaryota</taxon>
        <taxon>Fungi</taxon>
        <taxon>Dikarya</taxon>
        <taxon>Ascomycota</taxon>
        <taxon>Pezizomycotina</taxon>
        <taxon>Dothideomycetes</taxon>
        <taxon>Dothideomycetes incertae sedis</taxon>
        <taxon>Botryosphaeriales</taxon>
        <taxon>Botryosphaeriaceae</taxon>
        <taxon>Lasiodiplodia</taxon>
    </lineage>
</organism>
<evidence type="ECO:0000256" key="5">
    <source>
        <dbReference type="ARBA" id="ARBA00023033"/>
    </source>
</evidence>
<evidence type="ECO:0000256" key="4">
    <source>
        <dbReference type="ARBA" id="ARBA00023002"/>
    </source>
</evidence>
<keyword evidence="6" id="KW-1133">Transmembrane helix</keyword>
<evidence type="ECO:0000313" key="8">
    <source>
        <dbReference type="EMBL" id="KAK0618765.1"/>
    </source>
</evidence>
<comment type="cofactor">
    <cofactor evidence="1">
        <name>FAD</name>
        <dbReference type="ChEBI" id="CHEBI:57692"/>
    </cofactor>
</comment>
<dbReference type="EMBL" id="JAUJDW010000173">
    <property type="protein sequence ID" value="KAK0618765.1"/>
    <property type="molecule type" value="Genomic_DNA"/>
</dbReference>
<keyword evidence="6" id="KW-0472">Membrane</keyword>
<feature type="transmembrane region" description="Helical" evidence="6">
    <location>
        <begin position="12"/>
        <end position="40"/>
    </location>
</feature>
<keyword evidence="9" id="KW-1185">Reference proteome</keyword>
<sequence>MSSSTTNNPNPLPILIIGSGLGGLLLAQALLSASIPFAIYERDAAPSVRPQGYRIRISGDGIAALEATLPPAIFQRFEQTCARVKLLGAVGPGGAAIDARTGREVEGEEGAKYKPTPAHVKRMQQAATRRRPYTPDRAAARRVLMEGGVGERVRWGKAFEGYDVVEEEEEGGKKKKKKKVVVARFADGSTAKGCLLVGADGARSRVRRQFLGDVLRPVDTRGRIVYGKTAMTAEVEERMPEGLLDAMRLVEERGRADGAPVTCLYEPIRFPQRGEVEGCPEEDYVYWVLVSRKEVFGVEDGVLARMSSEEAKELALEVTKEWNPQLRALFELADPTQTAAMRVLSMRPEMAAWEPLREPVTLLGDAAHVMSPSGGVGAVTAFRDAANLAKVLVENGGQVSAEIIGKYEAMMKEYAKEAIEESRQGGVRFFNHPPFEECKSVDA</sequence>
<dbReference type="Proteomes" id="UP001175001">
    <property type="component" value="Unassembled WGS sequence"/>
</dbReference>
<comment type="caution">
    <text evidence="8">The sequence shown here is derived from an EMBL/GenBank/DDBJ whole genome shotgun (WGS) entry which is preliminary data.</text>
</comment>
<keyword evidence="5" id="KW-0503">Monooxygenase</keyword>
<keyword evidence="4" id="KW-0560">Oxidoreductase</keyword>
<dbReference type="PANTHER" id="PTHR47178:SF5">
    <property type="entry name" value="FAD-BINDING DOMAIN-CONTAINING PROTEIN"/>
    <property type="match status" value="1"/>
</dbReference>
<keyword evidence="6" id="KW-0812">Transmembrane</keyword>
<reference evidence="8" key="1">
    <citation type="submission" date="2023-06" db="EMBL/GenBank/DDBJ databases">
        <title>Multi-omics analyses reveal the molecular pathogenesis toolkit of Lasiodiplodia hormozganensis, a cross-kingdom pathogen.</title>
        <authorList>
            <person name="Felix C."/>
            <person name="Meneses R."/>
            <person name="Goncalves M.F.M."/>
            <person name="Tilleman L."/>
            <person name="Duarte A.S."/>
            <person name="Jorrin-Novo J.V."/>
            <person name="Van De Peer Y."/>
            <person name="Deforce D."/>
            <person name="Van Nieuwerburgh F."/>
            <person name="Esteves A.C."/>
            <person name="Alves A."/>
        </authorList>
    </citation>
    <scope>NUCLEOTIDE SEQUENCE</scope>
    <source>
        <strain evidence="8">CBS 339.90</strain>
    </source>
</reference>
<protein>
    <submittedName>
        <fullName evidence="8">Tetracycline resistance protein</fullName>
    </submittedName>
</protein>
<feature type="domain" description="FAD-binding" evidence="7">
    <location>
        <begin position="354"/>
        <end position="421"/>
    </location>
</feature>
<evidence type="ECO:0000256" key="3">
    <source>
        <dbReference type="ARBA" id="ARBA00022827"/>
    </source>
</evidence>
<dbReference type="GO" id="GO:0004497">
    <property type="term" value="F:monooxygenase activity"/>
    <property type="evidence" value="ECO:0007669"/>
    <property type="project" value="UniProtKB-KW"/>
</dbReference>
<dbReference type="PANTHER" id="PTHR47178">
    <property type="entry name" value="MONOOXYGENASE, FAD-BINDING"/>
    <property type="match status" value="1"/>
</dbReference>
<dbReference type="InterPro" id="IPR002938">
    <property type="entry name" value="FAD-bd"/>
</dbReference>